<dbReference type="SUPFAM" id="SSF55785">
    <property type="entry name" value="PYP-like sensor domain (PAS domain)"/>
    <property type="match status" value="1"/>
</dbReference>
<evidence type="ECO:0000313" key="3">
    <source>
        <dbReference type="Proteomes" id="UP001565927"/>
    </source>
</evidence>
<dbReference type="InterPro" id="IPR000700">
    <property type="entry name" value="PAS-assoc_C"/>
</dbReference>
<dbReference type="RefSeq" id="WP_370441025.1">
    <property type="nucleotide sequence ID" value="NZ_JBGFTU010000008.1"/>
</dbReference>
<dbReference type="Gene3D" id="3.30.450.20">
    <property type="entry name" value="PAS domain"/>
    <property type="match status" value="1"/>
</dbReference>
<dbReference type="InterPro" id="IPR000014">
    <property type="entry name" value="PAS"/>
</dbReference>
<gene>
    <name evidence="2" type="ORF">AB2L27_08370</name>
</gene>
<dbReference type="SMART" id="SM00086">
    <property type="entry name" value="PAC"/>
    <property type="match status" value="1"/>
</dbReference>
<comment type="caution">
    <text evidence="2">The sequence shown here is derived from an EMBL/GenBank/DDBJ whole genome shotgun (WGS) entry which is preliminary data.</text>
</comment>
<dbReference type="InterPro" id="IPR035965">
    <property type="entry name" value="PAS-like_dom_sf"/>
</dbReference>
<reference evidence="2 3" key="1">
    <citation type="submission" date="2024-07" db="EMBL/GenBank/DDBJ databases">
        <authorList>
            <person name="Thanompreechachai J."/>
            <person name="Duangmal K."/>
        </authorList>
    </citation>
    <scope>NUCLEOTIDE SEQUENCE [LARGE SCALE GENOMIC DNA]</scope>
    <source>
        <strain evidence="2 3">LSe6-4</strain>
    </source>
</reference>
<evidence type="ECO:0000259" key="1">
    <source>
        <dbReference type="PROSITE" id="PS50113"/>
    </source>
</evidence>
<organism evidence="2 3">
    <name type="scientific">Kineococcus halophytocola</name>
    <dbReference type="NCBI Taxonomy" id="3234027"/>
    <lineage>
        <taxon>Bacteria</taxon>
        <taxon>Bacillati</taxon>
        <taxon>Actinomycetota</taxon>
        <taxon>Actinomycetes</taxon>
        <taxon>Kineosporiales</taxon>
        <taxon>Kineosporiaceae</taxon>
        <taxon>Kineococcus</taxon>
    </lineage>
</organism>
<feature type="domain" description="PAC" evidence="1">
    <location>
        <begin position="32"/>
        <end position="86"/>
    </location>
</feature>
<dbReference type="EMBL" id="JBGFTU010000008">
    <property type="protein sequence ID" value="MEZ0164778.1"/>
    <property type="molecule type" value="Genomic_DNA"/>
</dbReference>
<keyword evidence="3" id="KW-1185">Reference proteome</keyword>
<evidence type="ECO:0000313" key="2">
    <source>
        <dbReference type="EMBL" id="MEZ0164778.1"/>
    </source>
</evidence>
<proteinExistence type="predicted"/>
<protein>
    <submittedName>
        <fullName evidence="2">PAS domain-containing protein</fullName>
    </submittedName>
</protein>
<dbReference type="NCBIfam" id="TIGR00229">
    <property type="entry name" value="sensory_box"/>
    <property type="match status" value="1"/>
</dbReference>
<name>A0ABV4H256_9ACTN</name>
<accession>A0ABV4H256</accession>
<dbReference type="Proteomes" id="UP001565927">
    <property type="component" value="Unassembled WGS sequence"/>
</dbReference>
<sequence length="105" mass="11050">MSSVPDGPPALDASVLPGLVGYDQAALDAAGEPVRETLLNRRADGSVFWNELLLAPVRHGGGDVTHVAGYQVDVTSRVTAHAAHDRFLEAERRARAQAAGGRAPR</sequence>
<dbReference type="InterPro" id="IPR001610">
    <property type="entry name" value="PAC"/>
</dbReference>
<dbReference type="Pfam" id="PF13426">
    <property type="entry name" value="PAS_9"/>
    <property type="match status" value="1"/>
</dbReference>
<dbReference type="PROSITE" id="PS50113">
    <property type="entry name" value="PAC"/>
    <property type="match status" value="1"/>
</dbReference>